<keyword evidence="3" id="KW-0012">Acyltransferase</keyword>
<comment type="caution">
    <text evidence="6">The sequence shown here is derived from an EMBL/GenBank/DDBJ whole genome shotgun (WGS) entry which is preliminary data.</text>
</comment>
<feature type="region of interest" description="Disordered" evidence="4">
    <location>
        <begin position="103"/>
        <end position="127"/>
    </location>
</feature>
<dbReference type="GO" id="GO:0008080">
    <property type="term" value="F:N-acetyltransferase activity"/>
    <property type="evidence" value="ECO:0007669"/>
    <property type="project" value="InterPro"/>
</dbReference>
<evidence type="ECO:0000313" key="7">
    <source>
        <dbReference type="Proteomes" id="UP000053831"/>
    </source>
</evidence>
<dbReference type="InterPro" id="IPR039135">
    <property type="entry name" value="NAT9-like"/>
</dbReference>
<dbReference type="AlphaFoldDB" id="A0A0M8MQ76"/>
<dbReference type="PANTHER" id="PTHR13256:SF16">
    <property type="entry name" value="ALPHA_BETA-TUBULIN-N-ACETYLTRANSFERASE 9"/>
    <property type="match status" value="1"/>
</dbReference>
<dbReference type="OrthoDB" id="5043642at2759"/>
<organism evidence="6 7">
    <name type="scientific">Escovopsis weberi</name>
    <dbReference type="NCBI Taxonomy" id="150374"/>
    <lineage>
        <taxon>Eukaryota</taxon>
        <taxon>Fungi</taxon>
        <taxon>Dikarya</taxon>
        <taxon>Ascomycota</taxon>
        <taxon>Pezizomycotina</taxon>
        <taxon>Sordariomycetes</taxon>
        <taxon>Hypocreomycetidae</taxon>
        <taxon>Hypocreales</taxon>
        <taxon>Hypocreaceae</taxon>
        <taxon>Escovopsis</taxon>
    </lineage>
</organism>
<dbReference type="InterPro" id="IPR000182">
    <property type="entry name" value="GNAT_dom"/>
</dbReference>
<dbReference type="STRING" id="150374.A0A0M8MQ76"/>
<evidence type="ECO:0000313" key="6">
    <source>
        <dbReference type="EMBL" id="KOS17056.1"/>
    </source>
</evidence>
<sequence length="272" mass="29641">MKVNEGIAIQTDAVLLVPYEARHVPRYHSWMQDPDIREATASEALTLQEEFENQQSWRRAHDKLTFILCRPPPPPSTPLSRAVAGQHDAEGSMIGDVNFFLYPHDEEPEPDREHGNGDEARNGENGETRQILVRGEVDIMVAETDARGRGVGSAAVRALLAFVARHTGALLEEYAAGERARWVPESSSRSQAQSQGGGADAAGMRLVGLMVKIKESNASSIRLFGALGFVQDGGVDYFGEVKMVLPWDSAQHAGTDGAARLGYRELVYASSV</sequence>
<comment type="similarity">
    <text evidence="1">Belongs to the acetyltransferase family. GNAT subfamily.</text>
</comment>
<evidence type="ECO:0000256" key="2">
    <source>
        <dbReference type="ARBA" id="ARBA00022679"/>
    </source>
</evidence>
<dbReference type="Proteomes" id="UP000053831">
    <property type="component" value="Unassembled WGS sequence"/>
</dbReference>
<proteinExistence type="inferred from homology"/>
<evidence type="ECO:0000259" key="5">
    <source>
        <dbReference type="Pfam" id="PF13302"/>
    </source>
</evidence>
<evidence type="ECO:0000256" key="4">
    <source>
        <dbReference type="SAM" id="MobiDB-lite"/>
    </source>
</evidence>
<dbReference type="SUPFAM" id="SSF55729">
    <property type="entry name" value="Acyl-CoA N-acyltransferases (Nat)"/>
    <property type="match status" value="1"/>
</dbReference>
<name>A0A0M8MQ76_ESCWE</name>
<keyword evidence="2 6" id="KW-0808">Transferase</keyword>
<gene>
    <name evidence="6" type="ORF">ESCO_005942</name>
</gene>
<evidence type="ECO:0000256" key="1">
    <source>
        <dbReference type="ARBA" id="ARBA00009342"/>
    </source>
</evidence>
<protein>
    <submittedName>
        <fullName evidence="6">N-acetyltransferase 9-like protein</fullName>
    </submittedName>
</protein>
<dbReference type="InterPro" id="IPR016181">
    <property type="entry name" value="Acyl_CoA_acyltransferase"/>
</dbReference>
<keyword evidence="7" id="KW-1185">Reference proteome</keyword>
<feature type="domain" description="N-acetyltransferase" evidence="5">
    <location>
        <begin position="14"/>
        <end position="230"/>
    </location>
</feature>
<dbReference type="EMBL" id="LGSR01000028">
    <property type="protein sequence ID" value="KOS17056.1"/>
    <property type="molecule type" value="Genomic_DNA"/>
</dbReference>
<accession>A0A0M8MQ76</accession>
<dbReference type="Gene3D" id="3.40.630.30">
    <property type="match status" value="1"/>
</dbReference>
<feature type="compositionally biased region" description="Basic and acidic residues" evidence="4">
    <location>
        <begin position="111"/>
        <end position="127"/>
    </location>
</feature>
<reference evidence="6 7" key="1">
    <citation type="submission" date="2015-07" db="EMBL/GenBank/DDBJ databases">
        <title>The genome of the fungus Escovopsis weberi, a specialized disease agent of ant agriculture.</title>
        <authorList>
            <person name="de Man T.J."/>
            <person name="Stajich J.E."/>
            <person name="Kubicek C.P."/>
            <person name="Chenthamara K."/>
            <person name="Atanasova L."/>
            <person name="Druzhinina I.S."/>
            <person name="Birnbaum S."/>
            <person name="Barribeau S.M."/>
            <person name="Teiling C."/>
            <person name="Suen G."/>
            <person name="Currie C."/>
            <person name="Gerardo N.M."/>
        </authorList>
    </citation>
    <scope>NUCLEOTIDE SEQUENCE [LARGE SCALE GENOMIC DNA]</scope>
</reference>
<dbReference type="Pfam" id="PF13302">
    <property type="entry name" value="Acetyltransf_3"/>
    <property type="match status" value="1"/>
</dbReference>
<evidence type="ECO:0000256" key="3">
    <source>
        <dbReference type="ARBA" id="ARBA00023315"/>
    </source>
</evidence>
<dbReference type="PANTHER" id="PTHR13256">
    <property type="entry name" value="N-ACETYLTRANSFERASE 9"/>
    <property type="match status" value="1"/>
</dbReference>